<dbReference type="GO" id="GO:0006003">
    <property type="term" value="P:fructose 2,6-bisphosphate metabolic process"/>
    <property type="evidence" value="ECO:0007669"/>
    <property type="project" value="InterPro"/>
</dbReference>
<dbReference type="PIRSF" id="PIRSF000709">
    <property type="entry name" value="6PFK_2-Ptase"/>
    <property type="match status" value="1"/>
</dbReference>
<comment type="similarity">
    <text evidence="1">In the C-terminal section; belongs to the phosphoglycerate mutase family.</text>
</comment>
<evidence type="ECO:0000313" key="2">
    <source>
        <dbReference type="EnsemblMetazoa" id="CLYHEMP023654.1"/>
    </source>
</evidence>
<dbReference type="Gene3D" id="3.40.50.1240">
    <property type="entry name" value="Phosphoglycerate mutase-like"/>
    <property type="match status" value="1"/>
</dbReference>
<dbReference type="GO" id="GO:0004331">
    <property type="term" value="F:fructose-2,6-bisphosphate 2-phosphatase activity"/>
    <property type="evidence" value="ECO:0007669"/>
    <property type="project" value="TreeGrafter"/>
</dbReference>
<evidence type="ECO:0000256" key="1">
    <source>
        <dbReference type="ARBA" id="ARBA00008408"/>
    </source>
</evidence>
<dbReference type="OrthoDB" id="3936150at2759"/>
<dbReference type="Pfam" id="PF00300">
    <property type="entry name" value="His_Phos_1"/>
    <property type="match status" value="1"/>
</dbReference>
<dbReference type="CDD" id="cd07067">
    <property type="entry name" value="HP_PGM_like"/>
    <property type="match status" value="1"/>
</dbReference>
<keyword evidence="3" id="KW-1185">Reference proteome</keyword>
<reference evidence="2" key="1">
    <citation type="submission" date="2021-01" db="UniProtKB">
        <authorList>
            <consortium name="EnsemblMetazoa"/>
        </authorList>
    </citation>
    <scope>IDENTIFICATION</scope>
</reference>
<dbReference type="GO" id="GO:0005524">
    <property type="term" value="F:ATP binding"/>
    <property type="evidence" value="ECO:0007669"/>
    <property type="project" value="InterPro"/>
</dbReference>
<dbReference type="GO" id="GO:0003873">
    <property type="term" value="F:6-phosphofructo-2-kinase activity"/>
    <property type="evidence" value="ECO:0007669"/>
    <property type="project" value="TreeGrafter"/>
</dbReference>
<dbReference type="PANTHER" id="PTHR10606:SF44">
    <property type="entry name" value="6-PHOSPHOFRUCTO 2-KINASE_FRUCTOSE 2,6-BISPHOSPHATASE LONG FORM"/>
    <property type="match status" value="1"/>
</dbReference>
<dbReference type="EnsemblMetazoa" id="CLYHEMT023654.1">
    <property type="protein sequence ID" value="CLYHEMP023654.1"/>
    <property type="gene ID" value="CLYHEMG023654"/>
</dbReference>
<accession>A0A7M6DR64</accession>
<dbReference type="InterPro" id="IPR003094">
    <property type="entry name" value="6Pfruct_kin"/>
</dbReference>
<dbReference type="SUPFAM" id="SSF53254">
    <property type="entry name" value="Phosphoglycerate mutase-like"/>
    <property type="match status" value="1"/>
</dbReference>
<evidence type="ECO:0000313" key="3">
    <source>
        <dbReference type="Proteomes" id="UP000594262"/>
    </source>
</evidence>
<dbReference type="GO" id="GO:0005829">
    <property type="term" value="C:cytosol"/>
    <property type="evidence" value="ECO:0007669"/>
    <property type="project" value="TreeGrafter"/>
</dbReference>
<dbReference type="Proteomes" id="UP000594262">
    <property type="component" value="Unplaced"/>
</dbReference>
<sequence>HGECEHNVDQKVGGSSGLTQQGVKFAEALKRYTEKEPLKDLKTWTSPAKGCIETSKFLPGTSEIWRNLNYLDNGECHGMKFGDLQQKFPSVFTSCAGPLDIGWRYPGGESYEDMFIRLEPVIMELERQHDVLIVAHRTTARCLMAYFLDHNPDEVAHIKVPIHTVFKLTPVAYGCRVEKFTLNEDGDLV</sequence>
<name>A0A7M6DR64_9CNID</name>
<dbReference type="PANTHER" id="PTHR10606">
    <property type="entry name" value="6-PHOSPHOFRUCTO-2-KINASE/FRUCTOSE-2,6-BISPHOSPHATASE"/>
    <property type="match status" value="1"/>
</dbReference>
<dbReference type="InterPro" id="IPR029033">
    <property type="entry name" value="His_PPase_superfam"/>
</dbReference>
<proteinExistence type="inferred from homology"/>
<organism evidence="2 3">
    <name type="scientific">Clytia hemisphaerica</name>
    <dbReference type="NCBI Taxonomy" id="252671"/>
    <lineage>
        <taxon>Eukaryota</taxon>
        <taxon>Metazoa</taxon>
        <taxon>Cnidaria</taxon>
        <taxon>Hydrozoa</taxon>
        <taxon>Hydroidolina</taxon>
        <taxon>Leptothecata</taxon>
        <taxon>Obeliida</taxon>
        <taxon>Clytiidae</taxon>
        <taxon>Clytia</taxon>
    </lineage>
</organism>
<dbReference type="AlphaFoldDB" id="A0A7M6DR64"/>
<evidence type="ECO:0008006" key="4">
    <source>
        <dbReference type="Google" id="ProtNLM"/>
    </source>
</evidence>
<dbReference type="InterPro" id="IPR013078">
    <property type="entry name" value="His_Pase_superF_clade-1"/>
</dbReference>
<protein>
    <recommendedName>
        <fullName evidence="4">6-phosphofructo-2-kinase</fullName>
    </recommendedName>
</protein>